<dbReference type="SUPFAM" id="SSF88946">
    <property type="entry name" value="Sigma2 domain of RNA polymerase sigma factors"/>
    <property type="match status" value="1"/>
</dbReference>
<evidence type="ECO:0000259" key="2">
    <source>
        <dbReference type="Pfam" id="PF20239"/>
    </source>
</evidence>
<evidence type="ECO:0000313" key="3">
    <source>
        <dbReference type="EMBL" id="MBB5205976.1"/>
    </source>
</evidence>
<dbReference type="SUPFAM" id="SSF88659">
    <property type="entry name" value="Sigma3 and sigma4 domains of RNA polymerase sigma factors"/>
    <property type="match status" value="1"/>
</dbReference>
<dbReference type="InterPro" id="IPR007627">
    <property type="entry name" value="RNA_pol_sigma70_r2"/>
</dbReference>
<dbReference type="RefSeq" id="WP_175423576.1">
    <property type="nucleotide sequence ID" value="NZ_CP040709.1"/>
</dbReference>
<dbReference type="Proteomes" id="UP000554837">
    <property type="component" value="Unassembled WGS sequence"/>
</dbReference>
<evidence type="ECO:0000313" key="4">
    <source>
        <dbReference type="Proteomes" id="UP000554837"/>
    </source>
</evidence>
<proteinExistence type="predicted"/>
<dbReference type="InterPro" id="IPR046531">
    <property type="entry name" value="DUF6596"/>
</dbReference>
<reference evidence="3 4" key="1">
    <citation type="submission" date="2020-08" db="EMBL/GenBank/DDBJ databases">
        <title>Genomic Encyclopedia of Type Strains, Phase IV (KMG-IV): sequencing the most valuable type-strain genomes for metagenomic binning, comparative biology and taxonomic classification.</title>
        <authorList>
            <person name="Goeker M."/>
        </authorList>
    </citation>
    <scope>NUCLEOTIDE SEQUENCE [LARGE SCALE GENOMIC DNA]</scope>
    <source>
        <strain evidence="3 4">DSM 23958</strain>
    </source>
</reference>
<name>A0A840SAD7_9BURK</name>
<dbReference type="InterPro" id="IPR013325">
    <property type="entry name" value="RNA_pol_sigma_r2"/>
</dbReference>
<protein>
    <submittedName>
        <fullName evidence="3">RNA polymerase sigma-70 factor (ECF subfamily)</fullName>
    </submittedName>
</protein>
<gene>
    <name evidence="3" type="ORF">HNQ51_003307</name>
</gene>
<dbReference type="EMBL" id="JACHHO010000006">
    <property type="protein sequence ID" value="MBB5205976.1"/>
    <property type="molecule type" value="Genomic_DNA"/>
</dbReference>
<evidence type="ECO:0000259" key="1">
    <source>
        <dbReference type="Pfam" id="PF04542"/>
    </source>
</evidence>
<dbReference type="Pfam" id="PF04542">
    <property type="entry name" value="Sigma70_r2"/>
    <property type="match status" value="1"/>
</dbReference>
<keyword evidence="4" id="KW-1185">Reference proteome</keyword>
<comment type="caution">
    <text evidence="3">The sequence shown here is derived from an EMBL/GenBank/DDBJ whole genome shotgun (WGS) entry which is preliminary data.</text>
</comment>
<organism evidence="3 4">
    <name type="scientific">Inhella inkyongensis</name>
    <dbReference type="NCBI Taxonomy" id="392593"/>
    <lineage>
        <taxon>Bacteria</taxon>
        <taxon>Pseudomonadati</taxon>
        <taxon>Pseudomonadota</taxon>
        <taxon>Betaproteobacteria</taxon>
        <taxon>Burkholderiales</taxon>
        <taxon>Sphaerotilaceae</taxon>
        <taxon>Inhella</taxon>
    </lineage>
</organism>
<accession>A0A840SAD7</accession>
<dbReference type="AlphaFoldDB" id="A0A840SAD7"/>
<sequence length="431" mass="46380">MDRDAPHRRALSDLLLQRRRLLALLLRGLGLDRLELAEEALQAACLKALEHWARDGLPAQPAAWLYRVAQRHLIDELRLTRRLQPVEEASVLDTLGPPVLSTERLQGELLDEELALLFGACHPALPLATQVLLALRALAGLTLEQLAPLFFSTPAALAQRLARARETLAAQAPLRIPAGAELPERIEAVLHVLALMFHQGQQAAGRSGLADDLPPRELALQPCWEAIRLARALCAHAATAAPESDALAALLLLHGARLSGRVDANGDFVPLAGQARERWDAGLIARGMAHLQASQRGERLSRWHLLAGIAAEHARAPNYARTDWPAIVRYYSLLRTLDPSAAPQLGHAIALAEAGNPEQALQELQSLLPQLPAALRAHGLAACARAHLRAGRVAAAQAWLAQAVAAAPQAADARMLERAWAEASSAAATPR</sequence>
<dbReference type="Pfam" id="PF20239">
    <property type="entry name" value="DUF6596"/>
    <property type="match status" value="1"/>
</dbReference>
<dbReference type="PANTHER" id="PTHR47756:SF2">
    <property type="entry name" value="BLL6612 PROTEIN"/>
    <property type="match status" value="1"/>
</dbReference>
<dbReference type="GO" id="GO:0003700">
    <property type="term" value="F:DNA-binding transcription factor activity"/>
    <property type="evidence" value="ECO:0007669"/>
    <property type="project" value="InterPro"/>
</dbReference>
<feature type="domain" description="DUF6596" evidence="2">
    <location>
        <begin position="185"/>
        <end position="294"/>
    </location>
</feature>
<feature type="domain" description="RNA polymerase sigma-70 region 2" evidence="1">
    <location>
        <begin position="19"/>
        <end position="82"/>
    </location>
</feature>
<dbReference type="InterPro" id="IPR013324">
    <property type="entry name" value="RNA_pol_sigma_r3/r4-like"/>
</dbReference>
<dbReference type="GO" id="GO:0006352">
    <property type="term" value="P:DNA-templated transcription initiation"/>
    <property type="evidence" value="ECO:0007669"/>
    <property type="project" value="InterPro"/>
</dbReference>
<dbReference type="Gene3D" id="1.10.1740.10">
    <property type="match status" value="1"/>
</dbReference>
<dbReference type="PANTHER" id="PTHR47756">
    <property type="entry name" value="BLL6612 PROTEIN-RELATED"/>
    <property type="match status" value="1"/>
</dbReference>